<feature type="binding site" evidence="15">
    <location>
        <position position="448"/>
    </location>
    <ligand>
        <name>Mg(2+)</name>
        <dbReference type="ChEBI" id="CHEBI:18420"/>
    </ligand>
</feature>
<evidence type="ECO:0000256" key="7">
    <source>
        <dbReference type="ARBA" id="ARBA00023004"/>
    </source>
</evidence>
<comment type="catalytic activity">
    <reaction evidence="15">
        <text>(2R,3R)-2,3-dihydroxy-3-methylpentanoate = (S)-3-methyl-2-oxopentanoate + H2O</text>
        <dbReference type="Rhea" id="RHEA:27694"/>
        <dbReference type="ChEBI" id="CHEBI:15377"/>
        <dbReference type="ChEBI" id="CHEBI:35146"/>
        <dbReference type="ChEBI" id="CHEBI:49258"/>
        <dbReference type="EC" id="4.2.1.9"/>
    </reaction>
</comment>
<keyword evidence="9 15" id="KW-0456">Lyase</keyword>
<evidence type="ECO:0000256" key="3">
    <source>
        <dbReference type="ARBA" id="ARBA00022605"/>
    </source>
</evidence>
<keyword evidence="3 15" id="KW-0028">Amino-acid biosynthesis</keyword>
<evidence type="ECO:0000256" key="5">
    <source>
        <dbReference type="ARBA" id="ARBA00022723"/>
    </source>
</evidence>
<dbReference type="SUPFAM" id="SSF52016">
    <property type="entry name" value="LeuD/IlvD-like"/>
    <property type="match status" value="1"/>
</dbReference>
<dbReference type="InterPro" id="IPR050165">
    <property type="entry name" value="DHAD_IlvD/Edd"/>
</dbReference>
<reference evidence="18 19" key="1">
    <citation type="journal article" date="2017" name="Int. J. Syst. Evol. Microbiol.">
        <title>Marinicauda algicola sp. nov., isolated from a marine red alga Rhodosorus marinus.</title>
        <authorList>
            <person name="Jeong S.E."/>
            <person name="Jeon S.H."/>
            <person name="Chun B.H."/>
            <person name="Kim D.W."/>
            <person name="Jeon C.O."/>
        </authorList>
    </citation>
    <scope>NUCLEOTIDE SEQUENCE [LARGE SCALE GENOMIC DNA]</scope>
    <source>
        <strain evidence="18 19">JCM 31718</strain>
    </source>
</reference>
<proteinExistence type="inferred from homology"/>
<keyword evidence="8 15" id="KW-0411">Iron-sulfur</keyword>
<dbReference type="Pfam" id="PF00920">
    <property type="entry name" value="ILVD_EDD_N"/>
    <property type="match status" value="1"/>
</dbReference>
<comment type="caution">
    <text evidence="18">The sequence shown here is derived from an EMBL/GenBank/DDBJ whole genome shotgun (WGS) entry which is preliminary data.</text>
</comment>
<evidence type="ECO:0000256" key="1">
    <source>
        <dbReference type="ARBA" id="ARBA00001946"/>
    </source>
</evidence>
<organism evidence="18 19">
    <name type="scientific">Marinicauda algicola</name>
    <dbReference type="NCBI Taxonomy" id="2029849"/>
    <lineage>
        <taxon>Bacteria</taxon>
        <taxon>Pseudomonadati</taxon>
        <taxon>Pseudomonadota</taxon>
        <taxon>Alphaproteobacteria</taxon>
        <taxon>Maricaulales</taxon>
        <taxon>Maricaulaceae</taxon>
        <taxon>Marinicauda</taxon>
    </lineage>
</organism>
<name>A0A4V3RY82_9PROT</name>
<evidence type="ECO:0000256" key="2">
    <source>
        <dbReference type="ARBA" id="ARBA00006486"/>
    </source>
</evidence>
<dbReference type="UniPathway" id="UPA00047">
    <property type="reaction ID" value="UER00057"/>
</dbReference>
<comment type="catalytic activity">
    <reaction evidence="11">
        <text>(2R)-2,3-dihydroxy-3-methylbutanoate = 3-methyl-2-oxobutanoate + H2O</text>
        <dbReference type="Rhea" id="RHEA:24809"/>
        <dbReference type="ChEBI" id="CHEBI:11851"/>
        <dbReference type="ChEBI" id="CHEBI:15377"/>
        <dbReference type="ChEBI" id="CHEBI:49072"/>
        <dbReference type="EC" id="4.2.1.9"/>
    </reaction>
    <physiologicalReaction direction="left-to-right" evidence="11">
        <dbReference type="Rhea" id="RHEA:24810"/>
    </physiologicalReaction>
</comment>
<feature type="binding site" description="via carbamate group" evidence="15">
    <location>
        <position position="126"/>
    </location>
    <ligand>
        <name>Mg(2+)</name>
        <dbReference type="ChEBI" id="CHEBI:18420"/>
    </ligand>
</feature>
<keyword evidence="4 15" id="KW-0001">2Fe-2S</keyword>
<feature type="binding site" evidence="15">
    <location>
        <position position="125"/>
    </location>
    <ligand>
        <name>Mg(2+)</name>
        <dbReference type="ChEBI" id="CHEBI:18420"/>
    </ligand>
</feature>
<comment type="subunit">
    <text evidence="15">Homodimer.</text>
</comment>
<dbReference type="PANTHER" id="PTHR21000">
    <property type="entry name" value="DIHYDROXY-ACID DEHYDRATASE DAD"/>
    <property type="match status" value="1"/>
</dbReference>
<feature type="binding site" evidence="15">
    <location>
        <position position="83"/>
    </location>
    <ligand>
        <name>Mg(2+)</name>
        <dbReference type="ChEBI" id="CHEBI:18420"/>
    </ligand>
</feature>
<gene>
    <name evidence="15 18" type="primary">ilvD</name>
    <name evidence="18" type="ORF">E5163_09500</name>
</gene>
<dbReference type="PROSITE" id="PS00887">
    <property type="entry name" value="ILVD_EDD_2"/>
    <property type="match status" value="1"/>
</dbReference>
<dbReference type="InterPro" id="IPR042096">
    <property type="entry name" value="Dihydro-acid_dehy_C"/>
</dbReference>
<feature type="domain" description="Dihydroxy-acid/6-phosphogluconate dehydratase N-terminal" evidence="16">
    <location>
        <begin position="36"/>
        <end position="354"/>
    </location>
</feature>
<feature type="active site" description="Proton acceptor" evidence="15">
    <location>
        <position position="474"/>
    </location>
</feature>
<evidence type="ECO:0000259" key="16">
    <source>
        <dbReference type="Pfam" id="PF00920"/>
    </source>
</evidence>
<evidence type="ECO:0000256" key="4">
    <source>
        <dbReference type="ARBA" id="ARBA00022714"/>
    </source>
</evidence>
<dbReference type="GO" id="GO:0009097">
    <property type="term" value="P:isoleucine biosynthetic process"/>
    <property type="evidence" value="ECO:0007669"/>
    <property type="project" value="UniProtKB-UniRule"/>
</dbReference>
<dbReference type="UniPathway" id="UPA00049">
    <property type="reaction ID" value="UER00061"/>
</dbReference>
<dbReference type="EMBL" id="SRXW01000002">
    <property type="protein sequence ID" value="TGY89339.1"/>
    <property type="molecule type" value="Genomic_DNA"/>
</dbReference>
<evidence type="ECO:0000259" key="17">
    <source>
        <dbReference type="Pfam" id="PF24877"/>
    </source>
</evidence>
<dbReference type="AlphaFoldDB" id="A0A4V3RY82"/>
<feature type="modified residue" description="N6-carboxylysine" evidence="15">
    <location>
        <position position="126"/>
    </location>
</feature>
<dbReference type="SUPFAM" id="SSF143975">
    <property type="entry name" value="IlvD/EDD N-terminal domain-like"/>
    <property type="match status" value="1"/>
</dbReference>
<comment type="cofactor">
    <cofactor evidence="15">
        <name>[2Fe-2S] cluster</name>
        <dbReference type="ChEBI" id="CHEBI:190135"/>
    </cofactor>
    <text evidence="15">Binds 1 [2Fe-2S] cluster per subunit. This cluster acts as a Lewis acid cofactor.</text>
</comment>
<evidence type="ECO:0000256" key="11">
    <source>
        <dbReference type="ARBA" id="ARBA00029304"/>
    </source>
</evidence>
<evidence type="ECO:0000313" key="18">
    <source>
        <dbReference type="EMBL" id="TGY89339.1"/>
    </source>
</evidence>
<comment type="pathway">
    <text evidence="12 15">Amino-acid biosynthesis; L-valine biosynthesis; L-valine from pyruvate: step 3/4.</text>
</comment>
<evidence type="ECO:0000256" key="6">
    <source>
        <dbReference type="ARBA" id="ARBA00022842"/>
    </source>
</evidence>
<protein>
    <recommendedName>
        <fullName evidence="14 15">Dihydroxy-acid dehydratase</fullName>
        <shortName evidence="15">DAD</shortName>
        <ecNumber evidence="14 15">4.2.1.9</ecNumber>
    </recommendedName>
</protein>
<dbReference type="EC" id="4.2.1.9" evidence="14 15"/>
<dbReference type="NCBIfam" id="TIGR00110">
    <property type="entry name" value="ilvD"/>
    <property type="match status" value="1"/>
</dbReference>
<comment type="similarity">
    <text evidence="2 15">Belongs to the IlvD/Edd family.</text>
</comment>
<dbReference type="GO" id="GO:0000287">
    <property type="term" value="F:magnesium ion binding"/>
    <property type="evidence" value="ECO:0007669"/>
    <property type="project" value="UniProtKB-UniRule"/>
</dbReference>
<keyword evidence="10 15" id="KW-0100">Branched-chain amino acid biosynthesis</keyword>
<comment type="caution">
    <text evidence="15">Lacks conserved residue(s) required for the propagation of feature annotation.</text>
</comment>
<dbReference type="FunFam" id="3.50.30.80:FF:000001">
    <property type="entry name" value="Dihydroxy-acid dehydratase"/>
    <property type="match status" value="1"/>
</dbReference>
<dbReference type="Proteomes" id="UP000308054">
    <property type="component" value="Unassembled WGS sequence"/>
</dbReference>
<dbReference type="InterPro" id="IPR020558">
    <property type="entry name" value="DiOHA_6PGluconate_deHydtase_CS"/>
</dbReference>
<accession>A0A4V3RY82</accession>
<dbReference type="GO" id="GO:0004160">
    <property type="term" value="F:dihydroxy-acid dehydratase activity"/>
    <property type="evidence" value="ECO:0007669"/>
    <property type="project" value="UniProtKB-UniRule"/>
</dbReference>
<evidence type="ECO:0000256" key="8">
    <source>
        <dbReference type="ARBA" id="ARBA00023014"/>
    </source>
</evidence>
<evidence type="ECO:0000256" key="14">
    <source>
        <dbReference type="ARBA" id="ARBA00029490"/>
    </source>
</evidence>
<dbReference type="Gene3D" id="3.50.30.80">
    <property type="entry name" value="IlvD/EDD C-terminal domain-like"/>
    <property type="match status" value="1"/>
</dbReference>
<keyword evidence="6 15" id="KW-0460">Magnesium</keyword>
<dbReference type="Pfam" id="PF24877">
    <property type="entry name" value="ILV_EDD_C"/>
    <property type="match status" value="1"/>
</dbReference>
<evidence type="ECO:0000256" key="9">
    <source>
        <dbReference type="ARBA" id="ARBA00023239"/>
    </source>
</evidence>
<comment type="function">
    <text evidence="15">Functions in the biosynthesis of branched-chain amino acids. Catalyzes the dehydration of (2R,3R)-2,3-dihydroxy-3-methylpentanoate (2,3-dihydroxy-3-methylvalerate) into 2-oxo-3-methylpentanoate (2-oxo-3-methylvalerate) and of (2R)-2,3-dihydroxy-3-methylbutanoate (2,3-dihydroxyisovalerate) into 2-oxo-3-methylbutanoate (2-oxoisovalerate), the penultimate precursor to L-isoleucine and L-valine, respectively.</text>
</comment>
<keyword evidence="5 15" id="KW-0479">Metal-binding</keyword>
<dbReference type="InterPro" id="IPR004404">
    <property type="entry name" value="DihydroxyA_deHydtase"/>
</dbReference>
<dbReference type="InterPro" id="IPR056740">
    <property type="entry name" value="ILV_EDD_C"/>
</dbReference>
<dbReference type="PANTHER" id="PTHR21000:SF5">
    <property type="entry name" value="DIHYDROXY-ACID DEHYDRATASE, MITOCHONDRIAL"/>
    <property type="match status" value="1"/>
</dbReference>
<dbReference type="GO" id="GO:0009099">
    <property type="term" value="P:L-valine biosynthetic process"/>
    <property type="evidence" value="ECO:0007669"/>
    <property type="project" value="UniProtKB-UniRule"/>
</dbReference>
<feature type="binding site" evidence="15">
    <location>
        <position position="51"/>
    </location>
    <ligand>
        <name>[2Fe-2S] cluster</name>
        <dbReference type="ChEBI" id="CHEBI:190135"/>
    </ligand>
</feature>
<sequence>MANTTRPSHALIRGNARAPARAMLRAAGFDDAAMARPMVAVVNTWTDVTPCNMHLRGLAEHARDGIEEAGGTPVEFNTIVVTDGIAMGTEGMRASLMSRETIADSAELAVRGHSLDAVLFLVGCDKTLPGAAMAAARLNLPSVILYGGSIMPGRRGQRDLTVQDVFEAVGACAAGRISRDELAEVEKAACPGAGACGGQFTANTMALALTVLGLSPMGLNDVPAVHPGKPDAAKAAGRAVMAALQADCRPRALITAQALKNAAAAVTATAGSTNAVLHLLAIAREAGVADSEFDIDQFDAISRATPVIADLKPGGRYMAPDMSAAGGTRLLVERMREGGLLGDAPTVTGKSLFEEAGTAEEAAGQGVIRPLDRPVKARGGFGVLYGDLAPEGCVAKLAGHDRLAFEGPARVFDSEEAAFEAITRGKIEKGDVVVIRHEGPAGGPGMREMLAVTAAIQGAGLGDDVALVTDGRFSGATYGFMVGHIAPEAARGGPIAFLRSGDRVRIDVEARRIDTDADLAARAAEGFTAPAPKYTHGAYAKYAALVGSASHGALTSFPFEVR</sequence>
<keyword evidence="7 15" id="KW-0408">Iron</keyword>
<dbReference type="GO" id="GO:0051537">
    <property type="term" value="F:2 iron, 2 sulfur cluster binding"/>
    <property type="evidence" value="ECO:0007669"/>
    <property type="project" value="UniProtKB-UniRule"/>
</dbReference>
<feature type="domain" description="Dihydroxy-acid/6-phosphogluconate dehydratase C-terminal" evidence="17">
    <location>
        <begin position="367"/>
        <end position="553"/>
    </location>
</feature>
<dbReference type="NCBIfam" id="NF002068">
    <property type="entry name" value="PRK00911.1"/>
    <property type="match status" value="1"/>
</dbReference>
<comment type="cofactor">
    <cofactor evidence="1 15">
        <name>Mg(2+)</name>
        <dbReference type="ChEBI" id="CHEBI:18420"/>
    </cofactor>
</comment>
<evidence type="ECO:0000256" key="15">
    <source>
        <dbReference type="HAMAP-Rule" id="MF_00012"/>
    </source>
</evidence>
<evidence type="ECO:0000256" key="12">
    <source>
        <dbReference type="ARBA" id="ARBA00029436"/>
    </source>
</evidence>
<dbReference type="PROSITE" id="PS00886">
    <property type="entry name" value="ILVD_EDD_1"/>
    <property type="match status" value="1"/>
</dbReference>
<evidence type="ECO:0000313" key="19">
    <source>
        <dbReference type="Proteomes" id="UP000308054"/>
    </source>
</evidence>
<comment type="pathway">
    <text evidence="13 15">Amino-acid biosynthesis; L-isoleucine biosynthesis; L-isoleucine from 2-oxobutanoate: step 3/4.</text>
</comment>
<dbReference type="InterPro" id="IPR037237">
    <property type="entry name" value="IlvD/EDD_N"/>
</dbReference>
<dbReference type="InterPro" id="IPR000581">
    <property type="entry name" value="ILV_EDD_N"/>
</dbReference>
<evidence type="ECO:0000256" key="13">
    <source>
        <dbReference type="ARBA" id="ARBA00029437"/>
    </source>
</evidence>
<keyword evidence="19" id="KW-1185">Reference proteome</keyword>
<dbReference type="HAMAP" id="MF_00012">
    <property type="entry name" value="IlvD"/>
    <property type="match status" value="1"/>
</dbReference>
<evidence type="ECO:0000256" key="10">
    <source>
        <dbReference type="ARBA" id="ARBA00023304"/>
    </source>
</evidence>
<dbReference type="OrthoDB" id="9807077at2"/>